<dbReference type="Proteomes" id="UP001189624">
    <property type="component" value="Chromosome 7"/>
</dbReference>
<keyword evidence="2" id="KW-1185">Reference proteome</keyword>
<sequence length="132" mass="14511">MMTGAYVTMAAATAAERLQGTSEARCFVGYDITEWMKLLLIFFLFTFSTDGSSRHRYHHVAAVGFSSTPTAAVVRQIRMRGGAPLKMAMFADLHFGEAACTEWGPQQDVNSTKVINTVLHDEAPGINCFIDK</sequence>
<reference evidence="1" key="1">
    <citation type="submission" date="2023-10" db="EMBL/GenBank/DDBJ databases">
        <authorList>
            <person name="Domelevo Entfellner J.-B."/>
        </authorList>
    </citation>
    <scope>NUCLEOTIDE SEQUENCE</scope>
</reference>
<name>A0AA86VIF2_9FABA</name>
<evidence type="ECO:0000313" key="2">
    <source>
        <dbReference type="Proteomes" id="UP001189624"/>
    </source>
</evidence>
<proteinExistence type="predicted"/>
<dbReference type="EMBL" id="OY731404">
    <property type="protein sequence ID" value="CAJ1967649.1"/>
    <property type="molecule type" value="Genomic_DNA"/>
</dbReference>
<dbReference type="Gramene" id="rna-AYBTSS11_LOCUS21292">
    <property type="protein sequence ID" value="CAJ1967649.1"/>
    <property type="gene ID" value="gene-AYBTSS11_LOCUS21292"/>
</dbReference>
<organism evidence="1 2">
    <name type="scientific">Sphenostylis stenocarpa</name>
    <dbReference type="NCBI Taxonomy" id="92480"/>
    <lineage>
        <taxon>Eukaryota</taxon>
        <taxon>Viridiplantae</taxon>
        <taxon>Streptophyta</taxon>
        <taxon>Embryophyta</taxon>
        <taxon>Tracheophyta</taxon>
        <taxon>Spermatophyta</taxon>
        <taxon>Magnoliopsida</taxon>
        <taxon>eudicotyledons</taxon>
        <taxon>Gunneridae</taxon>
        <taxon>Pentapetalae</taxon>
        <taxon>rosids</taxon>
        <taxon>fabids</taxon>
        <taxon>Fabales</taxon>
        <taxon>Fabaceae</taxon>
        <taxon>Papilionoideae</taxon>
        <taxon>50 kb inversion clade</taxon>
        <taxon>NPAAA clade</taxon>
        <taxon>indigoferoid/millettioid clade</taxon>
        <taxon>Phaseoleae</taxon>
        <taxon>Sphenostylis</taxon>
    </lineage>
</organism>
<protein>
    <submittedName>
        <fullName evidence="1">Uncharacterized protein</fullName>
    </submittedName>
</protein>
<dbReference type="AlphaFoldDB" id="A0AA86VIF2"/>
<accession>A0AA86VIF2</accession>
<gene>
    <name evidence="1" type="ORF">AYBTSS11_LOCUS21292</name>
</gene>
<evidence type="ECO:0000313" key="1">
    <source>
        <dbReference type="EMBL" id="CAJ1967649.1"/>
    </source>
</evidence>